<protein>
    <submittedName>
        <fullName evidence="1">CLUMA_CG021325, isoform A</fullName>
    </submittedName>
</protein>
<reference evidence="1 2" key="1">
    <citation type="submission" date="2015-04" db="EMBL/GenBank/DDBJ databases">
        <authorList>
            <person name="Syromyatnikov M.Y."/>
            <person name="Popov V.N."/>
        </authorList>
    </citation>
    <scope>NUCLEOTIDE SEQUENCE [LARGE SCALE GENOMIC DNA]</scope>
</reference>
<accession>A0A1J1J8H4</accession>
<evidence type="ECO:0000313" key="2">
    <source>
        <dbReference type="Proteomes" id="UP000183832"/>
    </source>
</evidence>
<dbReference type="Proteomes" id="UP000183832">
    <property type="component" value="Unassembled WGS sequence"/>
</dbReference>
<name>A0A1J1J8H4_9DIPT</name>
<evidence type="ECO:0000313" key="1">
    <source>
        <dbReference type="EMBL" id="CRL08707.1"/>
    </source>
</evidence>
<keyword evidence="2" id="KW-1185">Reference proteome</keyword>
<proteinExistence type="predicted"/>
<gene>
    <name evidence="1" type="ORF">CLUMA_CG021325</name>
</gene>
<dbReference type="AlphaFoldDB" id="A0A1J1J8H4"/>
<sequence>MTCFGNLLYAPEIPSFIHQQSSDSFPSTSLRNT</sequence>
<dbReference type="EMBL" id="CVRI01000075">
    <property type="protein sequence ID" value="CRL08707.1"/>
    <property type="molecule type" value="Genomic_DNA"/>
</dbReference>
<organism evidence="1 2">
    <name type="scientific">Clunio marinus</name>
    <dbReference type="NCBI Taxonomy" id="568069"/>
    <lineage>
        <taxon>Eukaryota</taxon>
        <taxon>Metazoa</taxon>
        <taxon>Ecdysozoa</taxon>
        <taxon>Arthropoda</taxon>
        <taxon>Hexapoda</taxon>
        <taxon>Insecta</taxon>
        <taxon>Pterygota</taxon>
        <taxon>Neoptera</taxon>
        <taxon>Endopterygota</taxon>
        <taxon>Diptera</taxon>
        <taxon>Nematocera</taxon>
        <taxon>Chironomoidea</taxon>
        <taxon>Chironomidae</taxon>
        <taxon>Clunio</taxon>
    </lineage>
</organism>